<dbReference type="NCBIfam" id="TIGR00229">
    <property type="entry name" value="sensory_box"/>
    <property type="match status" value="2"/>
</dbReference>
<dbReference type="InterPro" id="IPR001610">
    <property type="entry name" value="PAC"/>
</dbReference>
<dbReference type="SUPFAM" id="SSF47384">
    <property type="entry name" value="Homodimeric domain of signal transducing histidine kinase"/>
    <property type="match status" value="1"/>
</dbReference>
<dbReference type="SUPFAM" id="SSF52172">
    <property type="entry name" value="CheY-like"/>
    <property type="match status" value="1"/>
</dbReference>
<evidence type="ECO:0000259" key="12">
    <source>
        <dbReference type="PROSITE" id="PS50109"/>
    </source>
</evidence>
<dbReference type="SUPFAM" id="SSF55781">
    <property type="entry name" value="GAF domain-like"/>
    <property type="match status" value="1"/>
</dbReference>
<organism evidence="16 17">
    <name type="scientific">Reichenbachiella ulvae</name>
    <dbReference type="NCBI Taxonomy" id="2980104"/>
    <lineage>
        <taxon>Bacteria</taxon>
        <taxon>Pseudomonadati</taxon>
        <taxon>Bacteroidota</taxon>
        <taxon>Cytophagia</taxon>
        <taxon>Cytophagales</taxon>
        <taxon>Reichenbachiellaceae</taxon>
        <taxon>Reichenbachiella</taxon>
    </lineage>
</organism>
<keyword evidence="4" id="KW-0808">Transferase</keyword>
<feature type="domain" description="PAS" evidence="14">
    <location>
        <begin position="536"/>
        <end position="603"/>
    </location>
</feature>
<dbReference type="EC" id="2.7.13.3" evidence="2"/>
<evidence type="ECO:0000256" key="5">
    <source>
        <dbReference type="ARBA" id="ARBA00022741"/>
    </source>
</evidence>
<evidence type="ECO:0000259" key="15">
    <source>
        <dbReference type="PROSITE" id="PS50113"/>
    </source>
</evidence>
<keyword evidence="5" id="KW-0547">Nucleotide-binding</keyword>
<evidence type="ECO:0000256" key="1">
    <source>
        <dbReference type="ARBA" id="ARBA00000085"/>
    </source>
</evidence>
<dbReference type="CDD" id="cd17535">
    <property type="entry name" value="REC_NarL-like"/>
    <property type="match status" value="1"/>
</dbReference>
<evidence type="ECO:0000256" key="10">
    <source>
        <dbReference type="SAM" id="Coils"/>
    </source>
</evidence>
<feature type="transmembrane region" description="Helical" evidence="11">
    <location>
        <begin position="31"/>
        <end position="54"/>
    </location>
</feature>
<dbReference type="PANTHER" id="PTHR43065">
    <property type="entry name" value="SENSOR HISTIDINE KINASE"/>
    <property type="match status" value="1"/>
</dbReference>
<dbReference type="Gene3D" id="3.40.50.2300">
    <property type="match status" value="1"/>
</dbReference>
<evidence type="ECO:0000259" key="14">
    <source>
        <dbReference type="PROSITE" id="PS50112"/>
    </source>
</evidence>
<evidence type="ECO:0000256" key="9">
    <source>
        <dbReference type="PROSITE-ProRule" id="PRU00169"/>
    </source>
</evidence>
<evidence type="ECO:0000256" key="2">
    <source>
        <dbReference type="ARBA" id="ARBA00012438"/>
    </source>
</evidence>
<dbReference type="SUPFAM" id="SSF55874">
    <property type="entry name" value="ATPase domain of HSP90 chaperone/DNA topoisomerase II/histidine kinase"/>
    <property type="match status" value="1"/>
</dbReference>
<dbReference type="InterPro" id="IPR004358">
    <property type="entry name" value="Sig_transdc_His_kin-like_C"/>
</dbReference>
<keyword evidence="11" id="KW-1133">Transmembrane helix</keyword>
<dbReference type="RefSeq" id="WP_264135999.1">
    <property type="nucleotide sequence ID" value="NZ_JAOYOD010000001.1"/>
</dbReference>
<dbReference type="Pfam" id="PF00072">
    <property type="entry name" value="Response_reg"/>
    <property type="match status" value="1"/>
</dbReference>
<dbReference type="PROSITE" id="PS50110">
    <property type="entry name" value="RESPONSE_REGULATORY"/>
    <property type="match status" value="1"/>
</dbReference>
<evidence type="ECO:0000256" key="11">
    <source>
        <dbReference type="SAM" id="Phobius"/>
    </source>
</evidence>
<dbReference type="InterPro" id="IPR003661">
    <property type="entry name" value="HisK_dim/P_dom"/>
</dbReference>
<comment type="caution">
    <text evidence="16">The sequence shown here is derived from an EMBL/GenBank/DDBJ whole genome shotgun (WGS) entry which is preliminary data.</text>
</comment>
<evidence type="ECO:0000259" key="13">
    <source>
        <dbReference type="PROSITE" id="PS50110"/>
    </source>
</evidence>
<feature type="domain" description="Histidine kinase" evidence="12">
    <location>
        <begin position="670"/>
        <end position="886"/>
    </location>
</feature>
<keyword evidence="8" id="KW-0902">Two-component regulatory system</keyword>
<dbReference type="Pfam" id="PF00989">
    <property type="entry name" value="PAS"/>
    <property type="match status" value="1"/>
</dbReference>
<evidence type="ECO:0000256" key="6">
    <source>
        <dbReference type="ARBA" id="ARBA00022777"/>
    </source>
</evidence>
<evidence type="ECO:0000256" key="3">
    <source>
        <dbReference type="ARBA" id="ARBA00022553"/>
    </source>
</evidence>
<dbReference type="PROSITE" id="PS50113">
    <property type="entry name" value="PAC"/>
    <property type="match status" value="2"/>
</dbReference>
<dbReference type="SMART" id="SM00091">
    <property type="entry name" value="PAS"/>
    <property type="match status" value="3"/>
</dbReference>
<dbReference type="InterPro" id="IPR011006">
    <property type="entry name" value="CheY-like_superfamily"/>
</dbReference>
<dbReference type="InterPro" id="IPR035965">
    <property type="entry name" value="PAS-like_dom_sf"/>
</dbReference>
<dbReference type="InterPro" id="IPR005467">
    <property type="entry name" value="His_kinase_dom"/>
</dbReference>
<dbReference type="InterPro" id="IPR029016">
    <property type="entry name" value="GAF-like_dom_sf"/>
</dbReference>
<accession>A0ABT3CNE6</accession>
<keyword evidence="11" id="KW-0812">Transmembrane</keyword>
<comment type="catalytic activity">
    <reaction evidence="1">
        <text>ATP + protein L-histidine = ADP + protein N-phospho-L-histidine.</text>
        <dbReference type="EC" id="2.7.13.3"/>
    </reaction>
</comment>
<dbReference type="SUPFAM" id="SSF55785">
    <property type="entry name" value="PYP-like sensor domain (PAS domain)"/>
    <property type="match status" value="3"/>
</dbReference>
<feature type="transmembrane region" description="Helical" evidence="11">
    <location>
        <begin position="66"/>
        <end position="86"/>
    </location>
</feature>
<dbReference type="Gene3D" id="1.10.287.130">
    <property type="match status" value="1"/>
</dbReference>
<dbReference type="InterPro" id="IPR013767">
    <property type="entry name" value="PAS_fold"/>
</dbReference>
<feature type="coiled-coil region" evidence="10">
    <location>
        <begin position="96"/>
        <end position="123"/>
    </location>
</feature>
<dbReference type="Pfam" id="PF02518">
    <property type="entry name" value="HATPase_c"/>
    <property type="match status" value="1"/>
</dbReference>
<evidence type="ECO:0000256" key="4">
    <source>
        <dbReference type="ARBA" id="ARBA00022679"/>
    </source>
</evidence>
<evidence type="ECO:0000313" key="17">
    <source>
        <dbReference type="Proteomes" id="UP001300692"/>
    </source>
</evidence>
<dbReference type="SMART" id="SM00086">
    <property type="entry name" value="PAC"/>
    <property type="match status" value="2"/>
</dbReference>
<keyword evidence="17" id="KW-1185">Reference proteome</keyword>
<feature type="modified residue" description="4-aspartylphosphate" evidence="9">
    <location>
        <position position="961"/>
    </location>
</feature>
<protein>
    <recommendedName>
        <fullName evidence="2">histidine kinase</fullName>
        <ecNumber evidence="2">2.7.13.3</ecNumber>
    </recommendedName>
</protein>
<reference evidence="16 17" key="1">
    <citation type="submission" date="2022-10" db="EMBL/GenBank/DDBJ databases">
        <title>Comparative genomics and taxonomic characterization of three novel marine species of genus Reichenbachiella exhibiting antioxidant and polysaccharide degradation activities.</title>
        <authorList>
            <person name="Muhammad N."/>
            <person name="Lee Y.-J."/>
            <person name="Ko J."/>
            <person name="Kim S.-G."/>
        </authorList>
    </citation>
    <scope>NUCLEOTIDE SEQUENCE [LARGE SCALE GENOMIC DNA]</scope>
    <source>
        <strain evidence="16 17">ABR2-5</strain>
    </source>
</reference>
<dbReference type="EMBL" id="JAOYOD010000001">
    <property type="protein sequence ID" value="MCV9385206.1"/>
    <property type="molecule type" value="Genomic_DNA"/>
</dbReference>
<dbReference type="InterPro" id="IPR001789">
    <property type="entry name" value="Sig_transdc_resp-reg_receiver"/>
</dbReference>
<feature type="domain" description="PAC" evidence="15">
    <location>
        <begin position="481"/>
        <end position="533"/>
    </location>
</feature>
<sequence length="1031" mass="117608">MTTFVSTLTILCFLISVYLILIHIRKSDETNLWFVFLLAGILMSIKTTIPARLLTMSVGLFNLNEIYYITLATLFLIGSWMYHLFLKKDQKTSRRLKQELLERKEIEDKLILLNDRRNLIEEALEEGIWDWDIRARSIYLSNNCLKLLDIESHTDQIIRAKVFLQLPHESQSEEFKTAIRGIFKGQKLDLELKFKRDDEFYWYHLKGDAIYDRHQKITRVVGTLSDVTERRDRELFIELDNELLKSLAGAAPIQNTLEYYIHSLARLSDNLQAAIGYLDYHHSGQNCEVVATNLNEDFRKAIVENFKSIEESNPEIIRNENSIAIGQDLFNKSYQGLESHMKQAGFVAIWSTPLQDSSGTLLGVLEIFSEIRKKPNERDIKIMDASAHLLSRVLTNYREEQSIMQIQSMFQSIFEQAAVGVALIQLKTGHLLQVNNKFCRMLNIEANHFLSYTLEDFVIPHDFKKLEEKLNLIQERSIKEFNLEVRFISPTKGSIWTEIHASSVMPGVETNQTCVAMIQDITERKFIEDNLYFHSEVLENMEECVMIVSADDHMLLYTNAKFEKLFGYIQREALGMNMRDFFCVNDKALERKYKGILEALEKRGNWKGEALNKRKDQNEFHSRLTISTFDHPKFGKTWISISDDITMIKEAEDSLRKIDRLNSVGLLAGGIAHDFNNILVGVFANLSIIREKLSEKDEAHLYLGEAMHAMGRAKSLTNQLLTFSKGGEPIKEDTEISKLVKDVVQFDLSGSRVKVNFEIHLPLWNTKVDRGQMQQVFSNLTINAKQAMTNGGQLKIKMENYETKHQTISNLNPGRYIKIQFKDSGNGIPQNKLDQVFDPYFTTKKEGSGLGLTSSFSIINRHGGHINVESEQGIGSTFTVYIPASEASTIPKKSNAKSAPKMKPGIRVLVMDDQEIILKAVGRILELQGFKVDLTFNGDEAIKAFESAESKKQSYDLVIMDLTIPGGKGGKDVINSLKAINPEVKAIVSSGYAEDPAMANYEKYGFKGVVPKPFNMDELIREIERVLAVPS</sequence>
<dbReference type="PANTHER" id="PTHR43065:SF42">
    <property type="entry name" value="TWO-COMPONENT SENSOR PPRA"/>
    <property type="match status" value="1"/>
</dbReference>
<dbReference type="Gene3D" id="3.30.450.40">
    <property type="match status" value="1"/>
</dbReference>
<dbReference type="SMART" id="SM00448">
    <property type="entry name" value="REC"/>
    <property type="match status" value="1"/>
</dbReference>
<dbReference type="Gene3D" id="3.30.450.20">
    <property type="entry name" value="PAS domain"/>
    <property type="match status" value="3"/>
</dbReference>
<dbReference type="SMART" id="SM00387">
    <property type="entry name" value="HATPase_c"/>
    <property type="match status" value="1"/>
</dbReference>
<feature type="domain" description="PAC" evidence="15">
    <location>
        <begin position="186"/>
        <end position="239"/>
    </location>
</feature>
<dbReference type="CDD" id="cd00130">
    <property type="entry name" value="PAS"/>
    <property type="match status" value="3"/>
</dbReference>
<dbReference type="SMART" id="SM00388">
    <property type="entry name" value="HisKA"/>
    <property type="match status" value="1"/>
</dbReference>
<dbReference type="CDD" id="cd00082">
    <property type="entry name" value="HisKA"/>
    <property type="match status" value="1"/>
</dbReference>
<dbReference type="InterPro" id="IPR000700">
    <property type="entry name" value="PAS-assoc_C"/>
</dbReference>
<dbReference type="InterPro" id="IPR058245">
    <property type="entry name" value="NreC/VraR/RcsB-like_REC"/>
</dbReference>
<gene>
    <name evidence="16" type="ORF">N7U62_00950</name>
</gene>
<name>A0ABT3CNE6_9BACT</name>
<feature type="transmembrane region" description="Helical" evidence="11">
    <location>
        <begin position="6"/>
        <end position="24"/>
    </location>
</feature>
<dbReference type="PROSITE" id="PS50109">
    <property type="entry name" value="HIS_KIN"/>
    <property type="match status" value="1"/>
</dbReference>
<keyword evidence="6" id="KW-0418">Kinase</keyword>
<dbReference type="InterPro" id="IPR003594">
    <property type="entry name" value="HATPase_dom"/>
</dbReference>
<dbReference type="Proteomes" id="UP001300692">
    <property type="component" value="Unassembled WGS sequence"/>
</dbReference>
<evidence type="ECO:0000256" key="8">
    <source>
        <dbReference type="ARBA" id="ARBA00023012"/>
    </source>
</evidence>
<proteinExistence type="predicted"/>
<dbReference type="PRINTS" id="PR00344">
    <property type="entry name" value="BCTRLSENSOR"/>
</dbReference>
<evidence type="ECO:0000256" key="7">
    <source>
        <dbReference type="ARBA" id="ARBA00022840"/>
    </source>
</evidence>
<keyword evidence="11" id="KW-0472">Membrane</keyword>
<keyword evidence="7" id="KW-0067">ATP-binding</keyword>
<keyword evidence="3 9" id="KW-0597">Phosphoprotein</keyword>
<keyword evidence="10" id="KW-0175">Coiled coil</keyword>
<dbReference type="InterPro" id="IPR000014">
    <property type="entry name" value="PAS"/>
</dbReference>
<feature type="domain" description="Response regulatory" evidence="13">
    <location>
        <begin position="907"/>
        <end position="1027"/>
    </location>
</feature>
<evidence type="ECO:0000313" key="16">
    <source>
        <dbReference type="EMBL" id="MCV9385206.1"/>
    </source>
</evidence>
<dbReference type="PROSITE" id="PS50112">
    <property type="entry name" value="PAS"/>
    <property type="match status" value="1"/>
</dbReference>
<dbReference type="Pfam" id="PF13426">
    <property type="entry name" value="PAS_9"/>
    <property type="match status" value="2"/>
</dbReference>
<dbReference type="InterPro" id="IPR036097">
    <property type="entry name" value="HisK_dim/P_sf"/>
</dbReference>
<dbReference type="InterPro" id="IPR036890">
    <property type="entry name" value="HATPase_C_sf"/>
</dbReference>
<dbReference type="Gene3D" id="3.30.565.10">
    <property type="entry name" value="Histidine kinase-like ATPase, C-terminal domain"/>
    <property type="match status" value="1"/>
</dbReference>